<name>A0A5M8RLC8_9BACI</name>
<organism evidence="2 3">
    <name type="scientific">Bacillus swezeyi</name>
    <dbReference type="NCBI Taxonomy" id="1925020"/>
    <lineage>
        <taxon>Bacteria</taxon>
        <taxon>Bacillati</taxon>
        <taxon>Bacillota</taxon>
        <taxon>Bacilli</taxon>
        <taxon>Bacillales</taxon>
        <taxon>Bacillaceae</taxon>
        <taxon>Bacillus</taxon>
    </lineage>
</organism>
<dbReference type="EMBL" id="QSND01000008">
    <property type="protein sequence ID" value="KAA6446742.1"/>
    <property type="molecule type" value="Genomic_DNA"/>
</dbReference>
<protein>
    <submittedName>
        <fullName evidence="2">Uncharacterized protein</fullName>
    </submittedName>
</protein>
<reference evidence="2 3" key="1">
    <citation type="submission" date="2018-08" db="EMBL/GenBank/DDBJ databases">
        <title>Bacillus phenotypic plasticity.</title>
        <authorList>
            <person name="Hurtado E."/>
        </authorList>
    </citation>
    <scope>NUCLEOTIDE SEQUENCE [LARGE SCALE GENOMIC DNA]</scope>
    <source>
        <strain evidence="2 3">427</strain>
    </source>
</reference>
<evidence type="ECO:0000256" key="1">
    <source>
        <dbReference type="SAM" id="SignalP"/>
    </source>
</evidence>
<evidence type="ECO:0000313" key="3">
    <source>
        <dbReference type="Proteomes" id="UP000324326"/>
    </source>
</evidence>
<accession>A0A5M8RLC8</accession>
<dbReference type="AlphaFoldDB" id="A0A5M8RLC8"/>
<feature type="signal peptide" evidence="1">
    <location>
        <begin position="1"/>
        <end position="25"/>
    </location>
</feature>
<proteinExistence type="predicted"/>
<gene>
    <name evidence="2" type="ORF">DX927_24010</name>
</gene>
<sequence>MKKKIISFIVAVMMINVVSVSLASANELGDETSLNSDFLGEFGLESETDFEIMSDMLKAIDELPYEIIERPRCCS</sequence>
<dbReference type="RefSeq" id="WP_148959237.1">
    <property type="nucleotide sequence ID" value="NZ_QSND01000008.1"/>
</dbReference>
<evidence type="ECO:0000313" key="2">
    <source>
        <dbReference type="EMBL" id="KAA6446742.1"/>
    </source>
</evidence>
<dbReference type="Proteomes" id="UP000324326">
    <property type="component" value="Unassembled WGS sequence"/>
</dbReference>
<feature type="chain" id="PRO_5024447386" evidence="1">
    <location>
        <begin position="26"/>
        <end position="75"/>
    </location>
</feature>
<keyword evidence="1" id="KW-0732">Signal</keyword>
<comment type="caution">
    <text evidence="2">The sequence shown here is derived from an EMBL/GenBank/DDBJ whole genome shotgun (WGS) entry which is preliminary data.</text>
</comment>